<dbReference type="RefSeq" id="WP_146889383.1">
    <property type="nucleotide sequence ID" value="NZ_BJXB01000030.1"/>
</dbReference>
<evidence type="ECO:0000259" key="8">
    <source>
        <dbReference type="PROSITE" id="PS00745"/>
    </source>
</evidence>
<organism evidence="9 10">
    <name type="scientific">Deinococcus cellulosilyticus (strain DSM 18568 / NBRC 106333 / KACC 11606 / 5516J-15)</name>
    <dbReference type="NCBI Taxonomy" id="1223518"/>
    <lineage>
        <taxon>Bacteria</taxon>
        <taxon>Thermotogati</taxon>
        <taxon>Deinococcota</taxon>
        <taxon>Deinococci</taxon>
        <taxon>Deinococcales</taxon>
        <taxon>Deinococcaceae</taxon>
        <taxon>Deinococcus</taxon>
    </lineage>
</organism>
<dbReference type="Pfam" id="PF00472">
    <property type="entry name" value="RF-1"/>
    <property type="match status" value="1"/>
</dbReference>
<comment type="function">
    <text evidence="1 5">Peptide chain release factor 1 directs the termination of translation in response to the peptide chain termination codons UAG and UAA.</text>
</comment>
<dbReference type="SMART" id="SM00937">
    <property type="entry name" value="PCRF"/>
    <property type="match status" value="1"/>
</dbReference>
<dbReference type="InterPro" id="IPR000352">
    <property type="entry name" value="Pep_chain_release_fac_I"/>
</dbReference>
<dbReference type="AlphaFoldDB" id="A0A511N8Q9"/>
<evidence type="ECO:0000256" key="3">
    <source>
        <dbReference type="ARBA" id="ARBA00022481"/>
    </source>
</evidence>
<evidence type="ECO:0000313" key="10">
    <source>
        <dbReference type="Proteomes" id="UP000321306"/>
    </source>
</evidence>
<dbReference type="InterPro" id="IPR005139">
    <property type="entry name" value="PCRF"/>
</dbReference>
<feature type="modified residue" description="N5-methylglutamine" evidence="5">
    <location>
        <position position="231"/>
    </location>
</feature>
<evidence type="ECO:0000256" key="4">
    <source>
        <dbReference type="ARBA" id="ARBA00022917"/>
    </source>
</evidence>
<feature type="region of interest" description="Disordered" evidence="7">
    <location>
        <begin position="284"/>
        <end position="307"/>
    </location>
</feature>
<dbReference type="Gene3D" id="3.30.70.1660">
    <property type="match status" value="1"/>
</dbReference>
<dbReference type="InterPro" id="IPR004373">
    <property type="entry name" value="RF-1"/>
</dbReference>
<dbReference type="Gene3D" id="6.10.140.1950">
    <property type="match status" value="1"/>
</dbReference>
<dbReference type="SUPFAM" id="SSF75620">
    <property type="entry name" value="Release factor"/>
    <property type="match status" value="1"/>
</dbReference>
<dbReference type="GO" id="GO:0005737">
    <property type="term" value="C:cytoplasm"/>
    <property type="evidence" value="ECO:0007669"/>
    <property type="project" value="UniProtKB-SubCell"/>
</dbReference>
<protein>
    <recommendedName>
        <fullName evidence="5 6">Peptide chain release factor 1</fullName>
        <shortName evidence="5">RF-1</shortName>
    </recommendedName>
</protein>
<dbReference type="FunFam" id="3.30.70.1660:FF:000002">
    <property type="entry name" value="Peptide chain release factor 1"/>
    <property type="match status" value="1"/>
</dbReference>
<dbReference type="GO" id="GO:0016149">
    <property type="term" value="F:translation release factor activity, codon specific"/>
    <property type="evidence" value="ECO:0007669"/>
    <property type="project" value="UniProtKB-UniRule"/>
</dbReference>
<evidence type="ECO:0000313" key="9">
    <source>
        <dbReference type="EMBL" id="GEM49229.1"/>
    </source>
</evidence>
<dbReference type="OrthoDB" id="9806673at2"/>
<feature type="domain" description="Prokaryotic-type class I peptide chain release factors" evidence="8">
    <location>
        <begin position="224"/>
        <end position="240"/>
    </location>
</feature>
<evidence type="ECO:0000256" key="7">
    <source>
        <dbReference type="SAM" id="MobiDB-lite"/>
    </source>
</evidence>
<dbReference type="PANTHER" id="PTHR43804">
    <property type="entry name" value="LD18447P"/>
    <property type="match status" value="1"/>
</dbReference>
<dbReference type="HAMAP" id="MF_00093">
    <property type="entry name" value="Rel_fac_1"/>
    <property type="match status" value="1"/>
</dbReference>
<feature type="compositionally biased region" description="Basic and acidic residues" evidence="7">
    <location>
        <begin position="284"/>
        <end position="293"/>
    </location>
</feature>
<dbReference type="Pfam" id="PF03462">
    <property type="entry name" value="PCRF"/>
    <property type="match status" value="1"/>
</dbReference>
<keyword evidence="4 5" id="KW-0648">Protein biosynthesis</keyword>
<evidence type="ECO:0000256" key="2">
    <source>
        <dbReference type="ARBA" id="ARBA00010835"/>
    </source>
</evidence>
<sequence>MIAEKLIDLEREYRNLEREMSNPEVFGNNDAYLKLNRRYAELSPIMQLWEEYKRLSDSKKQAEELLSDPDMRELAELDLETANSRIPEIEQELDVLLLPKDPRDERNVILEIRSGAGGDEAALFAADLLRMYERYCVKAGLKMELLDSNPSDLGGFSKVVVELSGERAYSHFKFEGGVHRVQRVPATESQGRIHTSTVTVAVMPEVEESEVDLNMNEVRIDVFRSQGAGGQGVNTTDSAVRVVYRPGTPDELIVVCQDARSQIKNREKALNVLRSRLAEMQRQEEEEKIRSERQSMIGSGDRSEKIRTYNYPQNRVTDHRLSGDDKNHPLDVVMNGNLEDLLEALQRLQREELLAEMAEAAE</sequence>
<dbReference type="InterPro" id="IPR045853">
    <property type="entry name" value="Pep_chain_release_fac_I_sf"/>
</dbReference>
<accession>A0A511N8Q9</accession>
<comment type="similarity">
    <text evidence="2 5">Belongs to the prokaryotic/mitochondrial release factor family.</text>
</comment>
<comment type="caution">
    <text evidence="9">The sequence shown here is derived from an EMBL/GenBank/DDBJ whole genome shotgun (WGS) entry which is preliminary data.</text>
</comment>
<keyword evidence="10" id="KW-1185">Reference proteome</keyword>
<comment type="subcellular location">
    <subcellularLocation>
        <location evidence="5">Cytoplasm</location>
    </subcellularLocation>
</comment>
<name>A0A511N8Q9_DEIC1</name>
<keyword evidence="5" id="KW-0963">Cytoplasm</keyword>
<dbReference type="InterPro" id="IPR050057">
    <property type="entry name" value="Prokaryotic/Mito_RF"/>
</dbReference>
<dbReference type="FunFam" id="3.30.160.20:FF:000004">
    <property type="entry name" value="Peptide chain release factor 1"/>
    <property type="match status" value="1"/>
</dbReference>
<gene>
    <name evidence="5 9" type="primary">prfA</name>
    <name evidence="9" type="ORF">DC3_48640</name>
</gene>
<evidence type="ECO:0000256" key="5">
    <source>
        <dbReference type="HAMAP-Rule" id="MF_00093"/>
    </source>
</evidence>
<proteinExistence type="inferred from homology"/>
<dbReference type="PROSITE" id="PS00745">
    <property type="entry name" value="RF_PROK_I"/>
    <property type="match status" value="1"/>
</dbReference>
<dbReference type="PANTHER" id="PTHR43804:SF7">
    <property type="entry name" value="LD18447P"/>
    <property type="match status" value="1"/>
</dbReference>
<dbReference type="NCBIfam" id="NF001859">
    <property type="entry name" value="PRK00591.1"/>
    <property type="match status" value="1"/>
</dbReference>
<dbReference type="Proteomes" id="UP000321306">
    <property type="component" value="Unassembled WGS sequence"/>
</dbReference>
<reference evidence="9 10" key="1">
    <citation type="submission" date="2019-07" db="EMBL/GenBank/DDBJ databases">
        <title>Whole genome shotgun sequence of Deinococcus cellulosilyticus NBRC 106333.</title>
        <authorList>
            <person name="Hosoyama A."/>
            <person name="Uohara A."/>
            <person name="Ohji S."/>
            <person name="Ichikawa N."/>
        </authorList>
    </citation>
    <scope>NUCLEOTIDE SEQUENCE [LARGE SCALE GENOMIC DNA]</scope>
    <source>
        <strain evidence="9 10">NBRC 106333</strain>
    </source>
</reference>
<evidence type="ECO:0000256" key="6">
    <source>
        <dbReference type="NCBIfam" id="TIGR00019"/>
    </source>
</evidence>
<dbReference type="EMBL" id="BJXB01000030">
    <property type="protein sequence ID" value="GEM49229.1"/>
    <property type="molecule type" value="Genomic_DNA"/>
</dbReference>
<keyword evidence="3 5" id="KW-0488">Methylation</keyword>
<evidence type="ECO:0000256" key="1">
    <source>
        <dbReference type="ARBA" id="ARBA00002986"/>
    </source>
</evidence>
<dbReference type="Gene3D" id="3.30.160.20">
    <property type="match status" value="1"/>
</dbReference>
<dbReference type="NCBIfam" id="TIGR00019">
    <property type="entry name" value="prfA"/>
    <property type="match status" value="1"/>
</dbReference>
<comment type="PTM">
    <text evidence="5">Methylated by PrmC. Methylation increases the termination efficiency of RF1.</text>
</comment>